<dbReference type="AlphaFoldDB" id="A0A509EIL1"/>
<keyword evidence="3" id="KW-1185">Reference proteome</keyword>
<feature type="transmembrane region" description="Helical" evidence="1">
    <location>
        <begin position="49"/>
        <end position="69"/>
    </location>
</feature>
<reference evidence="2 3" key="1">
    <citation type="submission" date="2019-06" db="EMBL/GenBank/DDBJ databases">
        <authorList>
            <person name="Rodrigo-Torres L."/>
            <person name="Arahal R. D."/>
            <person name="Lucena T."/>
        </authorList>
    </citation>
    <scope>NUCLEOTIDE SEQUENCE [LARGE SCALE GENOMIC DNA]</scope>
    <source>
        <strain evidence="2 3">SB0023/3</strain>
    </source>
</reference>
<keyword evidence="1" id="KW-1133">Transmembrane helix</keyword>
<dbReference type="PANTHER" id="PTHR30007">
    <property type="entry name" value="PHP DOMAIN PROTEIN"/>
    <property type="match status" value="1"/>
</dbReference>
<evidence type="ECO:0000256" key="1">
    <source>
        <dbReference type="SAM" id="Phobius"/>
    </source>
</evidence>
<dbReference type="PANTHER" id="PTHR30007:SF0">
    <property type="entry name" value="TRANSPOSASE"/>
    <property type="match status" value="1"/>
</dbReference>
<dbReference type="EMBL" id="CABFPH010000063">
    <property type="protein sequence ID" value="VUD73215.1"/>
    <property type="molecule type" value="Genomic_DNA"/>
</dbReference>
<keyword evidence="1" id="KW-0472">Membrane</keyword>
<name>A0A509EIL1_9HYPH</name>
<gene>
    <name evidence="2" type="ORF">MET9862_03830</name>
</gene>
<dbReference type="Proteomes" id="UP000410984">
    <property type="component" value="Unassembled WGS sequence"/>
</dbReference>
<sequence length="72" mass="8102">MAAHKCDGDEILCPRQTRFAVQSRRWVIERTLGWIGPCRRLARDHEATVSSALAAFVLAAAMILVRRLVRAL</sequence>
<protein>
    <submittedName>
        <fullName evidence="2">Uncharacterized protein</fullName>
    </submittedName>
</protein>
<accession>A0A509EIL1</accession>
<organism evidence="2 3">
    <name type="scientific">Methylobacterium symbioticum</name>
    <dbReference type="NCBI Taxonomy" id="2584084"/>
    <lineage>
        <taxon>Bacteria</taxon>
        <taxon>Pseudomonadati</taxon>
        <taxon>Pseudomonadota</taxon>
        <taxon>Alphaproteobacteria</taxon>
        <taxon>Hyphomicrobiales</taxon>
        <taxon>Methylobacteriaceae</taxon>
        <taxon>Methylobacterium</taxon>
    </lineage>
</organism>
<evidence type="ECO:0000313" key="2">
    <source>
        <dbReference type="EMBL" id="VUD73215.1"/>
    </source>
</evidence>
<proteinExistence type="predicted"/>
<evidence type="ECO:0000313" key="3">
    <source>
        <dbReference type="Proteomes" id="UP000410984"/>
    </source>
</evidence>
<keyword evidence="1" id="KW-0812">Transmembrane</keyword>